<dbReference type="RefSeq" id="WP_202826638.1">
    <property type="nucleotide sequence ID" value="NZ_JAEUXJ010000006.1"/>
</dbReference>
<sequence>MALLTREDWRRQSPFAWLALLALAGVAAWFWMLDRRGAAEGTLASLIGCLGLVLPPRERMPVLPAPIRALPRGLDALPVLGALLVSPGYGLNWFYGANPYDEVVHLLNGIFAGAIFVALLEWRGPARRPWRLATAAAGFGLILGSLWEVFEAMTGLSGDWTDTWTDAALTTGGAAIAGLVAGWRAPRPAGGMAD</sequence>
<dbReference type="Proteomes" id="UP000606490">
    <property type="component" value="Unassembled WGS sequence"/>
</dbReference>
<feature type="transmembrane region" description="Helical" evidence="1">
    <location>
        <begin position="129"/>
        <end position="147"/>
    </location>
</feature>
<keyword evidence="1" id="KW-1133">Transmembrane helix</keyword>
<feature type="transmembrane region" description="Helical" evidence="1">
    <location>
        <begin position="167"/>
        <end position="185"/>
    </location>
</feature>
<evidence type="ECO:0008006" key="4">
    <source>
        <dbReference type="Google" id="ProtNLM"/>
    </source>
</evidence>
<accession>A0ABS1V5C4</accession>
<proteinExistence type="predicted"/>
<feature type="transmembrane region" description="Helical" evidence="1">
    <location>
        <begin position="15"/>
        <end position="32"/>
    </location>
</feature>
<keyword evidence="3" id="KW-1185">Reference proteome</keyword>
<organism evidence="2 3">
    <name type="scientific">Belnapia mucosa</name>
    <dbReference type="NCBI Taxonomy" id="2804532"/>
    <lineage>
        <taxon>Bacteria</taxon>
        <taxon>Pseudomonadati</taxon>
        <taxon>Pseudomonadota</taxon>
        <taxon>Alphaproteobacteria</taxon>
        <taxon>Acetobacterales</taxon>
        <taxon>Roseomonadaceae</taxon>
        <taxon>Belnapia</taxon>
    </lineage>
</organism>
<keyword evidence="1" id="KW-0812">Transmembrane</keyword>
<dbReference type="EMBL" id="JAEUXJ010000006">
    <property type="protein sequence ID" value="MBL6456898.1"/>
    <property type="molecule type" value="Genomic_DNA"/>
</dbReference>
<feature type="transmembrane region" description="Helical" evidence="1">
    <location>
        <begin position="103"/>
        <end position="122"/>
    </location>
</feature>
<comment type="caution">
    <text evidence="2">The sequence shown here is derived from an EMBL/GenBank/DDBJ whole genome shotgun (WGS) entry which is preliminary data.</text>
</comment>
<reference evidence="2 3" key="1">
    <citation type="submission" date="2021-01" db="EMBL/GenBank/DDBJ databases">
        <title>Belnapia mucosa sp. nov. and Belnapia arida sp. nov., isolated from the Tabernas Desert (Almeria, Spain).</title>
        <authorList>
            <person name="Molina-Menor E."/>
            <person name="Vidal-Verdu A."/>
            <person name="Calonge A."/>
            <person name="Satari L."/>
            <person name="Pereto Magraner J."/>
            <person name="Porcar Miralles M."/>
        </authorList>
    </citation>
    <scope>NUCLEOTIDE SEQUENCE [LARGE SCALE GENOMIC DNA]</scope>
    <source>
        <strain evidence="2 3">T6</strain>
    </source>
</reference>
<name>A0ABS1V5C4_9PROT</name>
<keyword evidence="1" id="KW-0472">Membrane</keyword>
<dbReference type="InterPro" id="IPR014509">
    <property type="entry name" value="YjdF-like"/>
</dbReference>
<evidence type="ECO:0000313" key="2">
    <source>
        <dbReference type="EMBL" id="MBL6456898.1"/>
    </source>
</evidence>
<dbReference type="Pfam" id="PF09997">
    <property type="entry name" value="DUF2238"/>
    <property type="match status" value="1"/>
</dbReference>
<protein>
    <recommendedName>
        <fullName evidence="4">VanZ like family protein</fullName>
    </recommendedName>
</protein>
<evidence type="ECO:0000256" key="1">
    <source>
        <dbReference type="SAM" id="Phobius"/>
    </source>
</evidence>
<gene>
    <name evidence="2" type="ORF">JMJ55_16295</name>
</gene>
<evidence type="ECO:0000313" key="3">
    <source>
        <dbReference type="Proteomes" id="UP000606490"/>
    </source>
</evidence>